<evidence type="ECO:0000313" key="8">
    <source>
        <dbReference type="EMBL" id="MDQ0336202.1"/>
    </source>
</evidence>
<dbReference type="GO" id="GO:0009279">
    <property type="term" value="C:cell outer membrane"/>
    <property type="evidence" value="ECO:0007669"/>
    <property type="project" value="UniProtKB-SubCell"/>
</dbReference>
<dbReference type="InterPro" id="IPR039567">
    <property type="entry name" value="Gly-zipper"/>
</dbReference>
<evidence type="ECO:0000313" key="7">
    <source>
        <dbReference type="EMBL" id="MBP1840901.1"/>
    </source>
</evidence>
<dbReference type="InterPro" id="IPR050330">
    <property type="entry name" value="Bact_OuterMem_StrucFunc"/>
</dbReference>
<accession>A0A9X1C9D8</accession>
<evidence type="ECO:0000259" key="6">
    <source>
        <dbReference type="PROSITE" id="PS51123"/>
    </source>
</evidence>
<dbReference type="RefSeq" id="WP_057782051.1">
    <property type="nucleotide sequence ID" value="NZ_JAGGJQ010000008.1"/>
</dbReference>
<dbReference type="CDD" id="cd07185">
    <property type="entry name" value="OmpA_C-like"/>
    <property type="match status" value="1"/>
</dbReference>
<dbReference type="PRINTS" id="PR01023">
    <property type="entry name" value="NAFLGMOTY"/>
</dbReference>
<reference evidence="7" key="1">
    <citation type="submission" date="2021-03" db="EMBL/GenBank/DDBJ databases">
        <title>Genomic Encyclopedia of Type Strains, Phase IV (KMG-IV): sequencing the most valuable type-strain genomes for metagenomic binning, comparative biology and taxonomic classification.</title>
        <authorList>
            <person name="Goeker M."/>
        </authorList>
    </citation>
    <scope>NUCLEOTIDE SEQUENCE</scope>
    <source>
        <strain evidence="7">DSM 15523</strain>
        <strain evidence="8 10">DSM 16476</strain>
    </source>
</reference>
<evidence type="ECO:0000256" key="1">
    <source>
        <dbReference type="ARBA" id="ARBA00004442"/>
    </source>
</evidence>
<dbReference type="EMBL" id="JAGGJQ010000008">
    <property type="protein sequence ID" value="MBP1840901.1"/>
    <property type="molecule type" value="Genomic_DNA"/>
</dbReference>
<dbReference type="SUPFAM" id="SSF103088">
    <property type="entry name" value="OmpA-like"/>
    <property type="match status" value="1"/>
</dbReference>
<dbReference type="InterPro" id="IPR006665">
    <property type="entry name" value="OmpA-like"/>
</dbReference>
<keyword evidence="2 4" id="KW-0472">Membrane</keyword>
<evidence type="ECO:0000256" key="4">
    <source>
        <dbReference type="PROSITE-ProRule" id="PRU00473"/>
    </source>
</evidence>
<dbReference type="PRINTS" id="PR01021">
    <property type="entry name" value="OMPADOMAIN"/>
</dbReference>
<evidence type="ECO:0000313" key="9">
    <source>
        <dbReference type="Proteomes" id="UP001138672"/>
    </source>
</evidence>
<dbReference type="Proteomes" id="UP001138672">
    <property type="component" value="Unassembled WGS sequence"/>
</dbReference>
<evidence type="ECO:0000256" key="2">
    <source>
        <dbReference type="ARBA" id="ARBA00023136"/>
    </source>
</evidence>
<feature type="domain" description="OmpA-like" evidence="6">
    <location>
        <begin position="96"/>
        <end position="213"/>
    </location>
</feature>
<evidence type="ECO:0000256" key="5">
    <source>
        <dbReference type="SAM" id="SignalP"/>
    </source>
</evidence>
<name>A0A9X1C9D8_9FLAO</name>
<evidence type="ECO:0000256" key="3">
    <source>
        <dbReference type="ARBA" id="ARBA00023237"/>
    </source>
</evidence>
<keyword evidence="3" id="KW-0998">Cell outer membrane</keyword>
<dbReference type="InterPro" id="IPR006664">
    <property type="entry name" value="OMP_bac"/>
</dbReference>
<dbReference type="Proteomes" id="UP001231587">
    <property type="component" value="Unassembled WGS sequence"/>
</dbReference>
<comment type="subcellular location">
    <subcellularLocation>
        <location evidence="1">Cell outer membrane</location>
    </subcellularLocation>
</comment>
<gene>
    <name evidence="7" type="ORF">J2Z56_002832</name>
    <name evidence="8" type="ORF">J2Z57_002655</name>
</gene>
<dbReference type="Pfam" id="PF00691">
    <property type="entry name" value="OmpA"/>
    <property type="match status" value="1"/>
</dbReference>
<keyword evidence="5" id="KW-0732">Signal</keyword>
<comment type="caution">
    <text evidence="7">The sequence shown here is derived from an EMBL/GenBank/DDBJ whole genome shotgun (WGS) entry which is preliminary data.</text>
</comment>
<dbReference type="PANTHER" id="PTHR30329:SF21">
    <property type="entry name" value="LIPOPROTEIN YIAD-RELATED"/>
    <property type="match status" value="1"/>
</dbReference>
<dbReference type="PROSITE" id="PS51123">
    <property type="entry name" value="OMPA_2"/>
    <property type="match status" value="1"/>
</dbReference>
<feature type="chain" id="PRO_5040836787" evidence="5">
    <location>
        <begin position="25"/>
        <end position="224"/>
    </location>
</feature>
<protein>
    <submittedName>
        <fullName evidence="7">Outer membrane protein OmpA-like peptidoglycan-associated protein</fullName>
    </submittedName>
</protein>
<dbReference type="Gene3D" id="3.30.1330.60">
    <property type="entry name" value="OmpA-like domain"/>
    <property type="match status" value="1"/>
</dbReference>
<dbReference type="PANTHER" id="PTHR30329">
    <property type="entry name" value="STATOR ELEMENT OF FLAGELLAR MOTOR COMPLEX"/>
    <property type="match status" value="1"/>
</dbReference>
<dbReference type="EMBL" id="JAUSUU010000008">
    <property type="protein sequence ID" value="MDQ0336202.1"/>
    <property type="molecule type" value="Genomic_DNA"/>
</dbReference>
<evidence type="ECO:0000313" key="10">
    <source>
        <dbReference type="Proteomes" id="UP001231587"/>
    </source>
</evidence>
<feature type="signal peptide" evidence="5">
    <location>
        <begin position="1"/>
        <end position="24"/>
    </location>
</feature>
<dbReference type="Pfam" id="PF13488">
    <property type="entry name" value="Gly-zipper_Omp"/>
    <property type="match status" value="1"/>
</dbReference>
<sequence>MKKSTSILLAVALMFSLSFVSCDALQNANNTQKGAGAGVAGGALIGGLIGGNITGALIGAAVGGAAGGIIGNSMDKQADKIEEALPGAEVKRVGEGIQVVFDDKSGVTFATNKADLTAEAKENLDAIADVFIEFPDTNLLVEGHTDSTGNDAYNMTLSEKRAQSVVTYLQGKGVTRDRFEVNAYGETRPRFDNTTEDGRSKNRRVEIGVSANQEMIEDAKAQAN</sequence>
<dbReference type="InterPro" id="IPR036737">
    <property type="entry name" value="OmpA-like_sf"/>
</dbReference>
<proteinExistence type="predicted"/>
<organism evidence="7 9">
    <name type="scientific">Formosa algae</name>
    <dbReference type="NCBI Taxonomy" id="225843"/>
    <lineage>
        <taxon>Bacteria</taxon>
        <taxon>Pseudomonadati</taxon>
        <taxon>Bacteroidota</taxon>
        <taxon>Flavobacteriia</taxon>
        <taxon>Flavobacteriales</taxon>
        <taxon>Flavobacteriaceae</taxon>
        <taxon>Formosa</taxon>
    </lineage>
</organism>
<dbReference type="AlphaFoldDB" id="A0A9X1C9D8"/>
<keyword evidence="10" id="KW-1185">Reference proteome</keyword>
<dbReference type="OrthoDB" id="9782229at2"/>
<dbReference type="PROSITE" id="PS51257">
    <property type="entry name" value="PROKAR_LIPOPROTEIN"/>
    <property type="match status" value="1"/>
</dbReference>